<dbReference type="EMBL" id="SUMF01000002">
    <property type="protein sequence ID" value="TJZ77536.1"/>
    <property type="molecule type" value="Genomic_DNA"/>
</dbReference>
<organism evidence="1 2">
    <name type="scientific">Chitiniphilus eburneus</name>
    <dbReference type="NCBI Taxonomy" id="2571148"/>
    <lineage>
        <taxon>Bacteria</taxon>
        <taxon>Pseudomonadati</taxon>
        <taxon>Pseudomonadota</taxon>
        <taxon>Betaproteobacteria</taxon>
        <taxon>Neisseriales</taxon>
        <taxon>Chitinibacteraceae</taxon>
        <taxon>Chitiniphilus</taxon>
    </lineage>
</organism>
<protein>
    <recommendedName>
        <fullName evidence="3">FunZ protein</fullName>
    </recommendedName>
</protein>
<evidence type="ECO:0008006" key="3">
    <source>
        <dbReference type="Google" id="ProtNLM"/>
    </source>
</evidence>
<comment type="caution">
    <text evidence="1">The sequence shown here is derived from an EMBL/GenBank/DDBJ whole genome shotgun (WGS) entry which is preliminary data.</text>
</comment>
<name>A0A4U0Q8G7_9NEIS</name>
<gene>
    <name evidence="1" type="ORF">FAZ21_04190</name>
</gene>
<dbReference type="OrthoDB" id="9179688at2"/>
<reference evidence="1 2" key="1">
    <citation type="submission" date="2019-04" db="EMBL/GenBank/DDBJ databases">
        <title>Chitiniphilus eburnea sp. nov., a novel chitinolytic bacterium isolated from aquaculture sludge.</title>
        <authorList>
            <person name="Sheng M."/>
        </authorList>
    </citation>
    <scope>NUCLEOTIDE SEQUENCE [LARGE SCALE GENOMIC DNA]</scope>
    <source>
        <strain evidence="1 2">HX-2-15</strain>
    </source>
</reference>
<evidence type="ECO:0000313" key="2">
    <source>
        <dbReference type="Proteomes" id="UP000310016"/>
    </source>
</evidence>
<dbReference type="RefSeq" id="WP_136772011.1">
    <property type="nucleotide sequence ID" value="NZ_SUMF01000002.1"/>
</dbReference>
<evidence type="ECO:0000313" key="1">
    <source>
        <dbReference type="EMBL" id="TJZ77536.1"/>
    </source>
</evidence>
<sequence length="527" mass="60583">MTKKINELVEPSLDAIDYKVKERKKFFNSSYVETKFLTKVCNSNCYYIIGEKGVGKTALAFHMQQTSPKNISSKLISISETQYTRFIKLKENGKLDYTDYSIIWRATLLYLMAKLVIEKERTWVHRINRKFADIEKAINKYDQESHIPELEYVVEFVTTLTQSSEISGSLPETAKAGLNESNSQTKKLTSREIKLALLECEKILKAGLQGIKLSSDVALFIDGLDAKPNEVDFAEYQKCLIGLAEAAWHLNSDYFASIKDTHGRMRCVLLLRPDVFDSLNLHNSNCKLEDNSVIFDWQTTNDNYRDSDIFNISNKYFTSQLGSSSGWNAYFQEQGGSESESFKYLLKHSFHRPRDIFAAIKTLISINANQPDKSNFHFEEIKSSKFTDKFSEYLLGEVKNYANYYITNKEFDDCIVFFQYLHGSTKFSYQDFIDAYNEFIKSPNNSAVQSLSIAKSAEAYLQFWYSVNVIGYTESLAASGGGYWHWSYRERSPSKVMPRVKENCNYKVNFGVAKSLNLGKKFRSNPK</sequence>
<dbReference type="AlphaFoldDB" id="A0A4U0Q8G7"/>
<dbReference type="NCBIfam" id="NF047389">
    <property type="entry name" value="ATPase_Sll1717"/>
    <property type="match status" value="1"/>
</dbReference>
<accession>A0A4U0Q8G7</accession>
<dbReference type="InterPro" id="IPR059206">
    <property type="entry name" value="Sll1717-like"/>
</dbReference>
<keyword evidence="2" id="KW-1185">Reference proteome</keyword>
<proteinExistence type="predicted"/>
<dbReference type="Proteomes" id="UP000310016">
    <property type="component" value="Unassembled WGS sequence"/>
</dbReference>